<evidence type="ECO:0000313" key="5">
    <source>
        <dbReference type="EMBL" id="CAL1595199.1"/>
    </source>
</evidence>
<evidence type="ECO:0000256" key="3">
    <source>
        <dbReference type="SAM" id="MobiDB-lite"/>
    </source>
</evidence>
<dbReference type="Pfam" id="PF16017">
    <property type="entry name" value="BTB_3"/>
    <property type="match status" value="1"/>
</dbReference>
<name>A0AAV2KZZ6_KNICA</name>
<gene>
    <name evidence="5" type="ORF">KC01_LOCUS24038</name>
</gene>
<feature type="compositionally biased region" description="Polar residues" evidence="3">
    <location>
        <begin position="572"/>
        <end position="583"/>
    </location>
</feature>
<organism evidence="5 6">
    <name type="scientific">Knipowitschia caucasica</name>
    <name type="common">Caucasian dwarf goby</name>
    <name type="synonym">Pomatoschistus caucasicus</name>
    <dbReference type="NCBI Taxonomy" id="637954"/>
    <lineage>
        <taxon>Eukaryota</taxon>
        <taxon>Metazoa</taxon>
        <taxon>Chordata</taxon>
        <taxon>Craniata</taxon>
        <taxon>Vertebrata</taxon>
        <taxon>Euteleostomi</taxon>
        <taxon>Actinopterygii</taxon>
        <taxon>Neopterygii</taxon>
        <taxon>Teleostei</taxon>
        <taxon>Neoteleostei</taxon>
        <taxon>Acanthomorphata</taxon>
        <taxon>Gobiaria</taxon>
        <taxon>Gobiiformes</taxon>
        <taxon>Gobioidei</taxon>
        <taxon>Gobiidae</taxon>
        <taxon>Gobiinae</taxon>
        <taxon>Knipowitschia</taxon>
    </lineage>
</organism>
<dbReference type="SMART" id="SM00225">
    <property type="entry name" value="BTB"/>
    <property type="match status" value="1"/>
</dbReference>
<dbReference type="AlphaFoldDB" id="A0AAV2KZZ6"/>
<feature type="compositionally biased region" description="Pro residues" evidence="3">
    <location>
        <begin position="1"/>
        <end position="11"/>
    </location>
</feature>
<proteinExistence type="predicted"/>
<keyword evidence="2" id="KW-0963">Cytoplasm</keyword>
<evidence type="ECO:0000313" key="6">
    <source>
        <dbReference type="Proteomes" id="UP001497482"/>
    </source>
</evidence>
<accession>A0AAV2KZZ6</accession>
<feature type="compositionally biased region" description="Gly residues" evidence="3">
    <location>
        <begin position="116"/>
        <end position="133"/>
    </location>
</feature>
<dbReference type="EMBL" id="OZ035842">
    <property type="protein sequence ID" value="CAL1595199.1"/>
    <property type="molecule type" value="Genomic_DNA"/>
</dbReference>
<evidence type="ECO:0000259" key="4">
    <source>
        <dbReference type="SMART" id="SM00225"/>
    </source>
</evidence>
<feature type="domain" description="BTB" evidence="4">
    <location>
        <begin position="244"/>
        <end position="349"/>
    </location>
</feature>
<dbReference type="GO" id="GO:0005737">
    <property type="term" value="C:cytoplasm"/>
    <property type="evidence" value="ECO:0007669"/>
    <property type="project" value="UniProtKB-SubCell"/>
</dbReference>
<dbReference type="InterPro" id="IPR039886">
    <property type="entry name" value="BTBD10/KCTD20"/>
</dbReference>
<dbReference type="Proteomes" id="UP001497482">
    <property type="component" value="Chromosome 20"/>
</dbReference>
<feature type="region of interest" description="Disordered" evidence="3">
    <location>
        <begin position="1"/>
        <end position="45"/>
    </location>
</feature>
<evidence type="ECO:0000256" key="1">
    <source>
        <dbReference type="ARBA" id="ARBA00004496"/>
    </source>
</evidence>
<comment type="subcellular location">
    <subcellularLocation>
        <location evidence="1">Cytoplasm</location>
    </subcellularLocation>
</comment>
<feature type="compositionally biased region" description="Low complexity" evidence="3">
    <location>
        <begin position="12"/>
        <end position="23"/>
    </location>
</feature>
<keyword evidence="6" id="KW-1185">Reference proteome</keyword>
<protein>
    <recommendedName>
        <fullName evidence="4">BTB domain-containing protein</fullName>
    </recommendedName>
</protein>
<feature type="compositionally biased region" description="Basic and acidic residues" evidence="3">
    <location>
        <begin position="134"/>
        <end position="158"/>
    </location>
</feature>
<reference evidence="5 6" key="1">
    <citation type="submission" date="2024-04" db="EMBL/GenBank/DDBJ databases">
        <authorList>
            <person name="Waldvogel A.-M."/>
            <person name="Schoenle A."/>
        </authorList>
    </citation>
    <scope>NUCLEOTIDE SEQUENCE [LARGE SCALE GENOMIC DNA]</scope>
</reference>
<dbReference type="PANTHER" id="PTHR21637">
    <property type="entry name" value="BTB/POZ DOMAIN-CONTAINING PROTEIN 10-RELATED"/>
    <property type="match status" value="1"/>
</dbReference>
<feature type="region of interest" description="Disordered" evidence="3">
    <location>
        <begin position="116"/>
        <end position="199"/>
    </location>
</feature>
<dbReference type="PANTHER" id="PTHR21637:SF5">
    <property type="entry name" value="BTB_POZ DOMAIN-CONTAINING PROTEIN 10"/>
    <property type="match status" value="1"/>
</dbReference>
<dbReference type="InterPro" id="IPR000210">
    <property type="entry name" value="BTB/POZ_dom"/>
</dbReference>
<sequence>MTRSHLPPPSPAAAAASASTQPPRSLDEPVLSSSDPHAGPPESWKRCGLRVKVMSDDAEAAGEPVLFGGGFCSAVVPWCFVFSWPSESDTEREPLGGLVVDIERQQQVMSVFGAGGGGTGGGATGSGATGGGARVEHYREQRRRSCDRSRDSSHERGENQLTPCIRNVTSPTRQHDRERGDGGSSSRSSSPRPPRVPLTYSHMGYVPRSADLHPKLMGQIPNDMICVYDLGSKESHRGALRLGERVTLIVDNTRFVVDPAIFTAQPNTMLGRMFGSGRDNNFTRPNDKGEYEVADGISSTVFRAILDYYKTGIIRCPDGVSIPELREACDYLCISFNYNTIKCRDLSALMHELSNDGARRQFECYLEEMVLPLMVASAQSGERECHVVVLTDDDVVDWDEEYPPQMGEEYSQIIYSTKLYRFFKYIENRDVAKAVLKDRGLKKIRLGIEGYPTYKEKVKRRPGGRPEVIYNYVQRPFIRMSWEKEEGKSRHVDFQCVKSKSTTNLAAAAADIPQDQLVVMQPGPVLDELDTLPLGHEPQPPAVGLEPLPPQPAHIAPHPQQDVPYQAAPSLAHNQHSSHSQATYHYEPGPDPPSPSA</sequence>
<feature type="region of interest" description="Disordered" evidence="3">
    <location>
        <begin position="528"/>
        <end position="597"/>
    </location>
</feature>
<dbReference type="InterPro" id="IPR039885">
    <property type="entry name" value="BTBD10/KCTD20_BTB/POZ"/>
</dbReference>
<feature type="compositionally biased region" description="Polar residues" evidence="3">
    <location>
        <begin position="159"/>
        <end position="172"/>
    </location>
</feature>
<dbReference type="InterPro" id="IPR011333">
    <property type="entry name" value="SKP1/BTB/POZ_sf"/>
</dbReference>
<dbReference type="GO" id="GO:0042327">
    <property type="term" value="P:positive regulation of phosphorylation"/>
    <property type="evidence" value="ECO:0007669"/>
    <property type="project" value="TreeGrafter"/>
</dbReference>
<dbReference type="FunFam" id="3.30.710.10:FF:000017">
    <property type="entry name" value="BTB/POZ domain-containing protein 10 isoform X1"/>
    <property type="match status" value="1"/>
</dbReference>
<dbReference type="SUPFAM" id="SSF54695">
    <property type="entry name" value="POZ domain"/>
    <property type="match status" value="1"/>
</dbReference>
<dbReference type="Gene3D" id="3.30.710.10">
    <property type="entry name" value="Potassium Channel Kv1.1, Chain A"/>
    <property type="match status" value="1"/>
</dbReference>
<evidence type="ECO:0000256" key="2">
    <source>
        <dbReference type="ARBA" id="ARBA00022490"/>
    </source>
</evidence>